<evidence type="ECO:0000256" key="1">
    <source>
        <dbReference type="SAM" id="MobiDB-lite"/>
    </source>
</evidence>
<comment type="caution">
    <text evidence="3">The sequence shown here is derived from an EMBL/GenBank/DDBJ whole genome shotgun (WGS) entry which is preliminary data.</text>
</comment>
<protein>
    <recommendedName>
        <fullName evidence="2">C2H2-type domain-containing protein</fullName>
    </recommendedName>
</protein>
<evidence type="ECO:0000313" key="3">
    <source>
        <dbReference type="EMBL" id="KAK1613313.1"/>
    </source>
</evidence>
<feature type="domain" description="C2H2-type" evidence="2">
    <location>
        <begin position="57"/>
        <end position="78"/>
    </location>
</feature>
<feature type="compositionally biased region" description="Basic and acidic residues" evidence="1">
    <location>
        <begin position="168"/>
        <end position="194"/>
    </location>
</feature>
<dbReference type="Proteomes" id="UP001231189">
    <property type="component" value="Unassembled WGS sequence"/>
</dbReference>
<dbReference type="PROSITE" id="PS00028">
    <property type="entry name" value="ZINC_FINGER_C2H2_1"/>
    <property type="match status" value="1"/>
</dbReference>
<proteinExistence type="predicted"/>
<evidence type="ECO:0000259" key="2">
    <source>
        <dbReference type="PROSITE" id="PS00028"/>
    </source>
</evidence>
<gene>
    <name evidence="3" type="ORF">QYE76_036986</name>
</gene>
<feature type="compositionally biased region" description="Basic and acidic residues" evidence="1">
    <location>
        <begin position="141"/>
        <end position="161"/>
    </location>
</feature>
<feature type="region of interest" description="Disordered" evidence="1">
    <location>
        <begin position="1"/>
        <end position="60"/>
    </location>
</feature>
<sequence length="238" mass="25884">MVNGKGSPSRSPQQPATPPGAGGGDMPARHHPSMKSVYQLIHTAPRKRPAERDPVPCSSCDGVYACEEDLQCHIRRCHVPRSWRRAREQARSARKGLSSSSGTGEKDSSVVSKQNVEQEQEKQGDKDAAVEAPAMTEEQEQEKQGDKDAAVEPPARPKEMEQEQAQQGDKDAAEEAPARPEELEQEKQVDKDAAAEVPASPAVKHVFDLNEPVTGVFFDLNDLAPEVVVDEETKTSTG</sequence>
<feature type="compositionally biased region" description="Basic and acidic residues" evidence="1">
    <location>
        <begin position="119"/>
        <end position="129"/>
    </location>
</feature>
<organism evidence="3 4">
    <name type="scientific">Lolium multiflorum</name>
    <name type="common">Italian ryegrass</name>
    <name type="synonym">Lolium perenne subsp. multiflorum</name>
    <dbReference type="NCBI Taxonomy" id="4521"/>
    <lineage>
        <taxon>Eukaryota</taxon>
        <taxon>Viridiplantae</taxon>
        <taxon>Streptophyta</taxon>
        <taxon>Embryophyta</taxon>
        <taxon>Tracheophyta</taxon>
        <taxon>Spermatophyta</taxon>
        <taxon>Magnoliopsida</taxon>
        <taxon>Liliopsida</taxon>
        <taxon>Poales</taxon>
        <taxon>Poaceae</taxon>
        <taxon>BOP clade</taxon>
        <taxon>Pooideae</taxon>
        <taxon>Poodae</taxon>
        <taxon>Poeae</taxon>
        <taxon>Poeae Chloroplast Group 2 (Poeae type)</taxon>
        <taxon>Loliodinae</taxon>
        <taxon>Loliinae</taxon>
        <taxon>Lolium</taxon>
    </lineage>
</organism>
<keyword evidence="4" id="KW-1185">Reference proteome</keyword>
<feature type="region of interest" description="Disordered" evidence="1">
    <location>
        <begin position="77"/>
        <end position="204"/>
    </location>
</feature>
<feature type="compositionally biased region" description="Polar residues" evidence="1">
    <location>
        <begin position="1"/>
        <end position="11"/>
    </location>
</feature>
<dbReference type="InterPro" id="IPR013087">
    <property type="entry name" value="Znf_C2H2_type"/>
</dbReference>
<dbReference type="AlphaFoldDB" id="A0AAD8R221"/>
<accession>A0AAD8R221</accession>
<evidence type="ECO:0000313" key="4">
    <source>
        <dbReference type="Proteomes" id="UP001231189"/>
    </source>
</evidence>
<dbReference type="EMBL" id="JAUUTY010000007">
    <property type="protein sequence ID" value="KAK1613313.1"/>
    <property type="molecule type" value="Genomic_DNA"/>
</dbReference>
<name>A0AAD8R221_LOLMU</name>
<reference evidence="3" key="1">
    <citation type="submission" date="2023-07" db="EMBL/GenBank/DDBJ databases">
        <title>A chromosome-level genome assembly of Lolium multiflorum.</title>
        <authorList>
            <person name="Chen Y."/>
            <person name="Copetti D."/>
            <person name="Kolliker R."/>
            <person name="Studer B."/>
        </authorList>
    </citation>
    <scope>NUCLEOTIDE SEQUENCE</scope>
    <source>
        <strain evidence="3">02402/16</strain>
        <tissue evidence="3">Leaf</tissue>
    </source>
</reference>